<dbReference type="Proteomes" id="UP001152795">
    <property type="component" value="Unassembled WGS sequence"/>
</dbReference>
<feature type="domain" description="Reverse transcriptase" evidence="1">
    <location>
        <begin position="11"/>
        <end position="126"/>
    </location>
</feature>
<dbReference type="EMBL" id="CACRXK020022022">
    <property type="protein sequence ID" value="CAB4036426.1"/>
    <property type="molecule type" value="Genomic_DNA"/>
</dbReference>
<accession>A0A7D9JVG4</accession>
<organism evidence="2 3">
    <name type="scientific">Paramuricea clavata</name>
    <name type="common">Red gorgonian</name>
    <name type="synonym">Violescent sea-whip</name>
    <dbReference type="NCBI Taxonomy" id="317549"/>
    <lineage>
        <taxon>Eukaryota</taxon>
        <taxon>Metazoa</taxon>
        <taxon>Cnidaria</taxon>
        <taxon>Anthozoa</taxon>
        <taxon>Octocorallia</taxon>
        <taxon>Malacalcyonacea</taxon>
        <taxon>Plexauridae</taxon>
        <taxon>Paramuricea</taxon>
    </lineage>
</organism>
<dbReference type="CDD" id="cd01647">
    <property type="entry name" value="RT_LTR"/>
    <property type="match status" value="1"/>
</dbReference>
<dbReference type="Gene3D" id="3.10.10.10">
    <property type="entry name" value="HIV Type 1 Reverse Transcriptase, subunit A, domain 1"/>
    <property type="match status" value="1"/>
</dbReference>
<dbReference type="OrthoDB" id="41323at2759"/>
<dbReference type="InterPro" id="IPR050951">
    <property type="entry name" value="Retrovirus_Pol_polyprotein"/>
</dbReference>
<reference evidence="2" key="1">
    <citation type="submission" date="2020-04" db="EMBL/GenBank/DDBJ databases">
        <authorList>
            <person name="Alioto T."/>
            <person name="Alioto T."/>
            <person name="Gomez Garrido J."/>
        </authorList>
    </citation>
    <scope>NUCLEOTIDE SEQUENCE</scope>
    <source>
        <strain evidence="2">A484AB</strain>
    </source>
</reference>
<dbReference type="Gene3D" id="3.30.70.270">
    <property type="match status" value="1"/>
</dbReference>
<gene>
    <name evidence="2" type="ORF">PACLA_8A031889</name>
</gene>
<dbReference type="InterPro" id="IPR043502">
    <property type="entry name" value="DNA/RNA_pol_sf"/>
</dbReference>
<protein>
    <recommendedName>
        <fullName evidence="1">Reverse transcriptase domain-containing protein</fullName>
    </recommendedName>
</protein>
<dbReference type="InterPro" id="IPR043128">
    <property type="entry name" value="Rev_trsase/Diguanyl_cyclase"/>
</dbReference>
<dbReference type="InterPro" id="IPR000477">
    <property type="entry name" value="RT_dom"/>
</dbReference>
<sequence length="129" mass="15478">MRTRQAPIFEDFIRESKGCKVFSNLDLNRGYHQFFLDEQSRRIMTFSTPWGNYRYKRLAFGGLNSQDLFDAEIAKFISGIPRVLNNRDDIMIDRLDWKGHNKNLQAVLQRIDDHNFTLRKEKCEFWKRA</sequence>
<comment type="caution">
    <text evidence="2">The sequence shown here is derived from an EMBL/GenBank/DDBJ whole genome shotgun (WGS) entry which is preliminary data.</text>
</comment>
<dbReference type="PANTHER" id="PTHR37984">
    <property type="entry name" value="PROTEIN CBG26694"/>
    <property type="match status" value="1"/>
</dbReference>
<dbReference type="PANTHER" id="PTHR37984:SF11">
    <property type="entry name" value="INTEGRASE CATALYTIC DOMAIN-CONTAINING PROTEIN"/>
    <property type="match status" value="1"/>
</dbReference>
<name>A0A7D9JVG4_PARCT</name>
<dbReference type="SUPFAM" id="SSF56672">
    <property type="entry name" value="DNA/RNA polymerases"/>
    <property type="match status" value="1"/>
</dbReference>
<keyword evidence="3" id="KW-1185">Reference proteome</keyword>
<evidence type="ECO:0000313" key="3">
    <source>
        <dbReference type="Proteomes" id="UP001152795"/>
    </source>
</evidence>
<evidence type="ECO:0000313" key="2">
    <source>
        <dbReference type="EMBL" id="CAB4036426.1"/>
    </source>
</evidence>
<dbReference type="AlphaFoldDB" id="A0A7D9JVG4"/>
<proteinExistence type="predicted"/>
<evidence type="ECO:0000259" key="1">
    <source>
        <dbReference type="Pfam" id="PF00078"/>
    </source>
</evidence>
<dbReference type="Pfam" id="PF00078">
    <property type="entry name" value="RVT_1"/>
    <property type="match status" value="1"/>
</dbReference>